<keyword evidence="2 8" id="KW-0808">Transferase</keyword>
<feature type="region of interest" description="Disordered" evidence="6">
    <location>
        <begin position="1"/>
        <end position="22"/>
    </location>
</feature>
<dbReference type="EMBL" id="FN543104">
    <property type="protein sequence ID" value="CBA29550.1"/>
    <property type="molecule type" value="Genomic_DNA"/>
</dbReference>
<dbReference type="PROSITE" id="PS00584">
    <property type="entry name" value="PFKB_KINASES_2"/>
    <property type="match status" value="1"/>
</dbReference>
<keyword evidence="3" id="KW-0547">Nucleotide-binding</keyword>
<evidence type="ECO:0000256" key="2">
    <source>
        <dbReference type="ARBA" id="ARBA00022679"/>
    </source>
</evidence>
<gene>
    <name evidence="8" type="primary">kdgK</name>
    <name evidence="8" type="ORF">Csp_A12710</name>
</gene>
<reference evidence="8" key="1">
    <citation type="journal article" date="2010" name="Nature">
        <title>The dynamic genome of Hydra.</title>
        <authorList>
            <person name="Chapman J.A."/>
            <person name="Kirkness E.F."/>
            <person name="Simakov O."/>
            <person name="Hampson S.E."/>
            <person name="Mitros T."/>
            <person name="Weinmaier T."/>
            <person name="Rattei T."/>
            <person name="Balasubramanian P.G."/>
            <person name="Borman J."/>
            <person name="Busam D."/>
            <person name="Disbennett K."/>
            <person name="Pfannkoch C."/>
            <person name="Sumin N."/>
            <person name="Sutton G."/>
            <person name="Viswanathan L."/>
            <person name="Walenz B."/>
            <person name="Goodstein D.M."/>
            <person name="Hellsten U."/>
            <person name="Kawashima T."/>
            <person name="Prochnik S.E."/>
            <person name="Putnam N.H."/>
            <person name="Shu S."/>
            <person name="Blumberg B."/>
            <person name="Dana C.E."/>
            <person name="Gee L."/>
            <person name="Kibler D.F."/>
            <person name="Law L."/>
            <person name="Lindgens D."/>
            <person name="Martinez D.E."/>
            <person name="Peng J."/>
            <person name="Wigge P.A."/>
            <person name="Bertulat B."/>
            <person name="Guder C."/>
            <person name="Nakamura Y."/>
            <person name="Ozbek S."/>
            <person name="Watanabe H."/>
            <person name="Khalturin K."/>
            <person name="Hemmrich G."/>
            <person name="Franke A."/>
            <person name="Augustin R."/>
            <person name="Fraune S."/>
            <person name="Hayakawa E."/>
            <person name="Hayakawa S."/>
            <person name="Hirose M."/>
            <person name="Hwang J."/>
            <person name="Ikeo K."/>
            <person name="Nishimiya-Fujisawa C."/>
            <person name="Ogura A."/>
            <person name="Takahashi T."/>
            <person name="Steinmetz P.R."/>
            <person name="Zhang X."/>
            <person name="Aufschnaiter R."/>
            <person name="Eder M.K."/>
            <person name="Gorny A.K."/>
            <person name="Salvenmoser W."/>
            <person name="Heimberg A.M."/>
            <person name="Wheeler B.M."/>
            <person name="Peterson K.J."/>
            <person name="Boettger A."/>
            <person name="Tischler P."/>
            <person name="Wolf A."/>
            <person name="Gojobori T."/>
            <person name="Remington K.A."/>
            <person name="Strausberg R.L."/>
            <person name="Venter J."/>
            <person name="Technau U."/>
            <person name="Hobmayer B."/>
            <person name="Bosch T.C."/>
            <person name="Holstein T.W."/>
            <person name="Fujisawa T."/>
            <person name="Bode H.R."/>
            <person name="David C.N."/>
            <person name="Rokhsar D.S."/>
            <person name="Steele R.E."/>
        </authorList>
    </citation>
    <scope>NUCLEOTIDE SEQUENCE</scope>
</reference>
<evidence type="ECO:0000256" key="5">
    <source>
        <dbReference type="ARBA" id="ARBA00022840"/>
    </source>
</evidence>
<evidence type="ECO:0000259" key="7">
    <source>
        <dbReference type="Pfam" id="PF00294"/>
    </source>
</evidence>
<evidence type="ECO:0000256" key="6">
    <source>
        <dbReference type="SAM" id="MobiDB-lite"/>
    </source>
</evidence>
<dbReference type="InterPro" id="IPR050306">
    <property type="entry name" value="PfkB_Carbo_kinase"/>
</dbReference>
<keyword evidence="4 8" id="KW-0418">Kinase</keyword>
<dbReference type="Pfam" id="PF00294">
    <property type="entry name" value="PfkB"/>
    <property type="match status" value="1"/>
</dbReference>
<keyword evidence="5" id="KW-0067">ATP-binding</keyword>
<evidence type="ECO:0000256" key="3">
    <source>
        <dbReference type="ARBA" id="ARBA00022741"/>
    </source>
</evidence>
<evidence type="ECO:0000256" key="4">
    <source>
        <dbReference type="ARBA" id="ARBA00022777"/>
    </source>
</evidence>
<feature type="domain" description="Carbohydrate kinase PfkB" evidence="7">
    <location>
        <begin position="30"/>
        <end position="330"/>
    </location>
</feature>
<evidence type="ECO:0000313" key="8">
    <source>
        <dbReference type="EMBL" id="CBA29550.1"/>
    </source>
</evidence>
<feature type="compositionally biased region" description="Basic residues" evidence="6">
    <location>
        <begin position="1"/>
        <end position="10"/>
    </location>
</feature>
<dbReference type="Gene3D" id="3.40.1190.20">
    <property type="match status" value="1"/>
</dbReference>
<dbReference type="InterPro" id="IPR029056">
    <property type="entry name" value="Ribokinase-like"/>
</dbReference>
<dbReference type="CDD" id="cd01166">
    <property type="entry name" value="KdgK"/>
    <property type="match status" value="1"/>
</dbReference>
<dbReference type="InterPro" id="IPR002173">
    <property type="entry name" value="Carboh/pur_kinase_PfkB_CS"/>
</dbReference>
<feature type="compositionally biased region" description="Polar residues" evidence="6">
    <location>
        <begin position="12"/>
        <end position="22"/>
    </location>
</feature>
<dbReference type="AlphaFoldDB" id="C9YAX0"/>
<dbReference type="EC" id="2.7.1.45" evidence="8"/>
<dbReference type="GO" id="GO:0008673">
    <property type="term" value="F:2-dehydro-3-deoxygluconokinase activity"/>
    <property type="evidence" value="ECO:0007669"/>
    <property type="project" value="UniProtKB-EC"/>
</dbReference>
<dbReference type="InterPro" id="IPR011611">
    <property type="entry name" value="PfkB_dom"/>
</dbReference>
<dbReference type="SUPFAM" id="SSF53613">
    <property type="entry name" value="Ribokinase-like"/>
    <property type="match status" value="1"/>
</dbReference>
<accession>C9YAX0</accession>
<organism evidence="8">
    <name type="scientific">Curvibacter symbiont subsp. Hydra magnipapillata</name>
    <dbReference type="NCBI Taxonomy" id="667019"/>
    <lineage>
        <taxon>Bacteria</taxon>
        <taxon>Pseudomonadati</taxon>
        <taxon>Pseudomonadota</taxon>
        <taxon>Betaproteobacteria</taxon>
        <taxon>Burkholderiales</taxon>
        <taxon>Comamonadaceae</taxon>
        <taxon>Curvibacter</taxon>
    </lineage>
</organism>
<protein>
    <submittedName>
        <fullName evidence="8">2-dehydro-3-deoxygluconokinase</fullName>
        <ecNumber evidence="8">2.7.1.45</ecNumber>
    </submittedName>
</protein>
<dbReference type="PANTHER" id="PTHR43085">
    <property type="entry name" value="HEXOKINASE FAMILY MEMBER"/>
    <property type="match status" value="1"/>
</dbReference>
<proteinExistence type="inferred from homology"/>
<evidence type="ECO:0000256" key="1">
    <source>
        <dbReference type="ARBA" id="ARBA00010688"/>
    </source>
</evidence>
<name>C9YAX0_CURXX</name>
<sequence length="340" mass="36203">MATNGRRRSHPGSGQSWGAHSVSTKPEALDVLSMGETMALLVAQEPGPLAGVQSFTKRIAGADTNVAIGLARLGFKVGWVSRLGADSFGSYVRTTVEAEGVDTSQVEIDLQRSTGFMLKSRSVDGSDPSIEYYRRGSAASQLSMGHLSTDYALRARHVHTTGITPALSPAARELVAHAMQTLRAAGRSVSFDPNLRPSLWPDTATMRDTLNDLARHADWVLPGIDEGKLLTGQNTPADIAAWYLDRDAKVVVIKQGAQGAYFRTAAGEQGHVPGVPVPVVVDTVGAGDAFAVGIISAQLEGLSWQRALRRANWIASRALQVVGDMEGLPTRAELIAQNLE</sequence>
<comment type="similarity">
    <text evidence="1">Belongs to the carbohydrate kinase PfkB family.</text>
</comment>
<dbReference type="PANTHER" id="PTHR43085:SF1">
    <property type="entry name" value="PSEUDOURIDINE KINASE-RELATED"/>
    <property type="match status" value="1"/>
</dbReference>
<dbReference type="GO" id="GO:0005524">
    <property type="term" value="F:ATP binding"/>
    <property type="evidence" value="ECO:0007669"/>
    <property type="project" value="UniProtKB-KW"/>
</dbReference>